<sequence>MLRVPTTLSPFVGFFHHLLF</sequence>
<organism evidence="1">
    <name type="scientific">Arundo donax</name>
    <name type="common">Giant reed</name>
    <name type="synonym">Donax arundinaceus</name>
    <dbReference type="NCBI Taxonomy" id="35708"/>
    <lineage>
        <taxon>Eukaryota</taxon>
        <taxon>Viridiplantae</taxon>
        <taxon>Streptophyta</taxon>
        <taxon>Embryophyta</taxon>
        <taxon>Tracheophyta</taxon>
        <taxon>Spermatophyta</taxon>
        <taxon>Magnoliopsida</taxon>
        <taxon>Liliopsida</taxon>
        <taxon>Poales</taxon>
        <taxon>Poaceae</taxon>
        <taxon>PACMAD clade</taxon>
        <taxon>Arundinoideae</taxon>
        <taxon>Arundineae</taxon>
        <taxon>Arundo</taxon>
    </lineage>
</organism>
<evidence type="ECO:0000313" key="1">
    <source>
        <dbReference type="EMBL" id="JAD41604.1"/>
    </source>
</evidence>
<reference evidence="1" key="1">
    <citation type="submission" date="2014-09" db="EMBL/GenBank/DDBJ databases">
        <authorList>
            <person name="Magalhaes I.L.F."/>
            <person name="Oliveira U."/>
            <person name="Santos F.R."/>
            <person name="Vidigal T.H.D.A."/>
            <person name="Brescovit A.D."/>
            <person name="Santos A.J."/>
        </authorList>
    </citation>
    <scope>NUCLEOTIDE SEQUENCE</scope>
    <source>
        <tissue evidence="1">Shoot tissue taken approximately 20 cm above the soil surface</tissue>
    </source>
</reference>
<dbReference type="EMBL" id="GBRH01256291">
    <property type="protein sequence ID" value="JAD41604.1"/>
    <property type="molecule type" value="Transcribed_RNA"/>
</dbReference>
<accession>A0A0A8ZQF8</accession>
<dbReference type="AlphaFoldDB" id="A0A0A8ZQF8"/>
<reference evidence="1" key="2">
    <citation type="journal article" date="2015" name="Data Brief">
        <title>Shoot transcriptome of the giant reed, Arundo donax.</title>
        <authorList>
            <person name="Barrero R.A."/>
            <person name="Guerrero F.D."/>
            <person name="Moolhuijzen P."/>
            <person name="Goolsby J.A."/>
            <person name="Tidwell J."/>
            <person name="Bellgard S.E."/>
            <person name="Bellgard M.I."/>
        </authorList>
    </citation>
    <scope>NUCLEOTIDE SEQUENCE</scope>
    <source>
        <tissue evidence="1">Shoot tissue taken approximately 20 cm above the soil surface</tissue>
    </source>
</reference>
<name>A0A0A8ZQF8_ARUDO</name>
<protein>
    <submittedName>
        <fullName evidence="1">Uncharacterized protein</fullName>
    </submittedName>
</protein>
<proteinExistence type="predicted"/>